<dbReference type="InterPro" id="IPR027417">
    <property type="entry name" value="P-loop_NTPase"/>
</dbReference>
<sequence length="117" mass="13877">GWKEEASKHSKFETIPMFVLIGTKSDLRSKEVTISEIKEKSKKWNVKYYIISCIQDNSASLIRRMLYLSVKDFHEHLLLLSHENKKIPEHVTTSYHKKKPEIIDIYDPEKKSFCCYQ</sequence>
<dbReference type="Pfam" id="PF00071">
    <property type="entry name" value="Ras"/>
    <property type="match status" value="1"/>
</dbReference>
<protein>
    <submittedName>
        <fullName evidence="1">Uncharacterized protein</fullName>
    </submittedName>
</protein>
<dbReference type="SUPFAM" id="SSF52540">
    <property type="entry name" value="P-loop containing nucleoside triphosphate hydrolases"/>
    <property type="match status" value="1"/>
</dbReference>
<accession>X1D513</accession>
<proteinExistence type="predicted"/>
<comment type="caution">
    <text evidence="1">The sequence shown here is derived from an EMBL/GenBank/DDBJ whole genome shotgun (WGS) entry which is preliminary data.</text>
</comment>
<dbReference type="InterPro" id="IPR001806">
    <property type="entry name" value="Small_GTPase"/>
</dbReference>
<reference evidence="1" key="1">
    <citation type="journal article" date="2014" name="Front. Microbiol.">
        <title>High frequency of phylogenetically diverse reductive dehalogenase-homologous genes in deep subseafloor sedimentary metagenomes.</title>
        <authorList>
            <person name="Kawai M."/>
            <person name="Futagami T."/>
            <person name="Toyoda A."/>
            <person name="Takaki Y."/>
            <person name="Nishi S."/>
            <person name="Hori S."/>
            <person name="Arai W."/>
            <person name="Tsubouchi T."/>
            <person name="Morono Y."/>
            <person name="Uchiyama I."/>
            <person name="Ito T."/>
            <person name="Fujiyama A."/>
            <person name="Inagaki F."/>
            <person name="Takami H."/>
        </authorList>
    </citation>
    <scope>NUCLEOTIDE SEQUENCE</scope>
    <source>
        <strain evidence="1">Expedition CK06-06</strain>
    </source>
</reference>
<dbReference type="GO" id="GO:0005525">
    <property type="term" value="F:GTP binding"/>
    <property type="evidence" value="ECO:0007669"/>
    <property type="project" value="InterPro"/>
</dbReference>
<dbReference type="Gene3D" id="3.40.50.300">
    <property type="entry name" value="P-loop containing nucleotide triphosphate hydrolases"/>
    <property type="match status" value="1"/>
</dbReference>
<organism evidence="1">
    <name type="scientific">marine sediment metagenome</name>
    <dbReference type="NCBI Taxonomy" id="412755"/>
    <lineage>
        <taxon>unclassified sequences</taxon>
        <taxon>metagenomes</taxon>
        <taxon>ecological metagenomes</taxon>
    </lineage>
</organism>
<gene>
    <name evidence="1" type="ORF">S01H4_42480</name>
</gene>
<dbReference type="EMBL" id="BART01023329">
    <property type="protein sequence ID" value="GAG91531.1"/>
    <property type="molecule type" value="Genomic_DNA"/>
</dbReference>
<evidence type="ECO:0000313" key="1">
    <source>
        <dbReference type="EMBL" id="GAG91531.1"/>
    </source>
</evidence>
<name>X1D513_9ZZZZ</name>
<dbReference type="GO" id="GO:0003924">
    <property type="term" value="F:GTPase activity"/>
    <property type="evidence" value="ECO:0007669"/>
    <property type="project" value="InterPro"/>
</dbReference>
<dbReference type="AlphaFoldDB" id="X1D513"/>
<feature type="non-terminal residue" evidence="1">
    <location>
        <position position="1"/>
    </location>
</feature>